<dbReference type="NCBIfam" id="NF003644">
    <property type="entry name" value="PRK05286.1-1"/>
    <property type="match status" value="1"/>
</dbReference>
<dbReference type="NCBIfam" id="NF003646">
    <property type="entry name" value="PRK05286.1-4"/>
    <property type="match status" value="1"/>
</dbReference>
<evidence type="ECO:0000259" key="12">
    <source>
        <dbReference type="Pfam" id="PF01180"/>
    </source>
</evidence>
<dbReference type="NCBIfam" id="TIGR01036">
    <property type="entry name" value="pyrD_sub2"/>
    <property type="match status" value="1"/>
</dbReference>
<dbReference type="PROSITE" id="PS00911">
    <property type="entry name" value="DHODEHASE_1"/>
    <property type="match status" value="1"/>
</dbReference>
<evidence type="ECO:0000313" key="14">
    <source>
        <dbReference type="Proteomes" id="UP000064007"/>
    </source>
</evidence>
<dbReference type="InterPro" id="IPR050074">
    <property type="entry name" value="DHO_dehydrogenase"/>
</dbReference>
<dbReference type="OrthoDB" id="9802377at2"/>
<dbReference type="GO" id="GO:0044205">
    <property type="term" value="P:'de novo' UMP biosynthetic process"/>
    <property type="evidence" value="ECO:0007669"/>
    <property type="project" value="UniProtKB-UniRule"/>
</dbReference>
<dbReference type="KEGG" id="mbat:BN1208_1137"/>
<feature type="binding site" evidence="11">
    <location>
        <begin position="111"/>
        <end position="115"/>
    </location>
    <ligand>
        <name>substrate</name>
    </ligand>
</feature>
<feature type="binding site" evidence="11">
    <location>
        <position position="245"/>
    </location>
    <ligand>
        <name>FMN</name>
        <dbReference type="ChEBI" id="CHEBI:58210"/>
    </ligand>
</feature>
<dbReference type="HOGENOM" id="CLU_013640_2_0_4"/>
<dbReference type="PANTHER" id="PTHR48109:SF4">
    <property type="entry name" value="DIHYDROOROTATE DEHYDROGENASE (QUINONE), MITOCHONDRIAL"/>
    <property type="match status" value="1"/>
</dbReference>
<gene>
    <name evidence="11 13" type="primary">pyrD</name>
    <name evidence="13" type="ORF">BN1208_1137</name>
</gene>
<comment type="subcellular location">
    <subcellularLocation>
        <location evidence="11">Cell membrane</location>
        <topology evidence="11">Peripheral membrane protein</topology>
    </subcellularLocation>
    <subcellularLocation>
        <location evidence="2">Membrane</location>
    </subcellularLocation>
</comment>
<keyword evidence="8 11" id="KW-0560">Oxidoreductase</keyword>
<dbReference type="HAMAP" id="MF_00225">
    <property type="entry name" value="DHO_dh_type2"/>
    <property type="match status" value="1"/>
</dbReference>
<feature type="binding site" evidence="11">
    <location>
        <begin position="246"/>
        <end position="247"/>
    </location>
    <ligand>
        <name>substrate</name>
    </ligand>
</feature>
<dbReference type="PIRSF" id="PIRSF000164">
    <property type="entry name" value="DHO_oxidase"/>
    <property type="match status" value="1"/>
</dbReference>
<dbReference type="UniPathway" id="UPA00070">
    <property type="reaction ID" value="UER00946"/>
</dbReference>
<dbReference type="GO" id="GO:0106430">
    <property type="term" value="F:dihydroorotate dehydrogenase (quinone) activity"/>
    <property type="evidence" value="ECO:0007669"/>
    <property type="project" value="UniProtKB-EC"/>
</dbReference>
<dbReference type="GO" id="GO:0005737">
    <property type="term" value="C:cytoplasm"/>
    <property type="evidence" value="ECO:0007669"/>
    <property type="project" value="InterPro"/>
</dbReference>
<dbReference type="InterPro" id="IPR012135">
    <property type="entry name" value="Dihydroorotate_DH_1_2"/>
</dbReference>
<sequence>MSHQLIRSLLFKFDAEFSHDLTLKALSLSNKMGLLSFLKAPHPSRLRTVMGIPFQNPVGLAAGLDKNASHIDALGKLGFGFIEVGTITPRPQPGNPRPRLFRLPEVQGIINRFGFNNIGVDAAVENIRLSKYKGVLGINIGKNFNTPIERAAEDYILCMKKVYQYANYIAVNISSPNTKNLRDLQETKALNILLGQLKQEQTRLNDYYGRYVPIALKISPDLTSKHLDAISKSIIKNRIDGVIATNTTINRDSVSDLSNGKEAGGMSGKPLFNMSNSIIRELYLRLQGEVPIIGVGGISSGEDAAEKINAGAELVQMYSGLIYQGRKLILDACHSIG</sequence>
<dbReference type="NCBIfam" id="NF003645">
    <property type="entry name" value="PRK05286.1-2"/>
    <property type="match status" value="1"/>
</dbReference>
<feature type="binding site" evidence="11">
    <location>
        <position position="139"/>
    </location>
    <ligand>
        <name>FMN</name>
        <dbReference type="ChEBI" id="CHEBI:58210"/>
    </ligand>
</feature>
<keyword evidence="9 11" id="KW-0472">Membrane</keyword>
<evidence type="ECO:0000256" key="1">
    <source>
        <dbReference type="ARBA" id="ARBA00003125"/>
    </source>
</evidence>
<protein>
    <recommendedName>
        <fullName evidence="11">Dihydroorotate dehydrogenase (quinone)</fullName>
        <ecNumber evidence="11">1.3.5.2</ecNumber>
    </recommendedName>
    <alternativeName>
        <fullName evidence="11">DHOdehase</fullName>
        <shortName evidence="11">DHOD</shortName>
        <shortName evidence="11">DHODase</shortName>
    </alternativeName>
    <alternativeName>
        <fullName evidence="11">Dihydroorotate oxidase</fullName>
    </alternativeName>
</protein>
<dbReference type="SUPFAM" id="SSF51395">
    <property type="entry name" value="FMN-linked oxidoreductases"/>
    <property type="match status" value="1"/>
</dbReference>
<dbReference type="EC" id="1.3.5.2" evidence="11"/>
<feature type="binding site" evidence="11">
    <location>
        <begin position="318"/>
        <end position="319"/>
    </location>
    <ligand>
        <name>FMN</name>
        <dbReference type="ChEBI" id="CHEBI:58210"/>
    </ligand>
</feature>
<dbReference type="PANTHER" id="PTHR48109">
    <property type="entry name" value="DIHYDROOROTATE DEHYDROGENASE (QUINONE), MITOCHONDRIAL-RELATED"/>
    <property type="match status" value="1"/>
</dbReference>
<dbReference type="STRING" id="1581557.BN1208_1137"/>
<evidence type="ECO:0000256" key="5">
    <source>
        <dbReference type="ARBA" id="ARBA00022630"/>
    </source>
</evidence>
<feature type="binding site" evidence="11">
    <location>
        <position position="172"/>
    </location>
    <ligand>
        <name>substrate</name>
    </ligand>
</feature>
<dbReference type="GO" id="GO:0006207">
    <property type="term" value="P:'de novo' pyrimidine nucleobase biosynthetic process"/>
    <property type="evidence" value="ECO:0007669"/>
    <property type="project" value="UniProtKB-UniRule"/>
</dbReference>
<evidence type="ECO:0000313" key="13">
    <source>
        <dbReference type="EMBL" id="CEZ20018.1"/>
    </source>
</evidence>
<feature type="binding site" evidence="11">
    <location>
        <position position="172"/>
    </location>
    <ligand>
        <name>FMN</name>
        <dbReference type="ChEBI" id="CHEBI:58210"/>
    </ligand>
</feature>
<comment type="subunit">
    <text evidence="11">Monomer.</text>
</comment>
<organism evidence="13 14">
    <name type="scientific">Candidatus Methylopumilus planktonicus</name>
    <dbReference type="NCBI Taxonomy" id="1581557"/>
    <lineage>
        <taxon>Bacteria</taxon>
        <taxon>Pseudomonadati</taxon>
        <taxon>Pseudomonadota</taxon>
        <taxon>Betaproteobacteria</taxon>
        <taxon>Nitrosomonadales</taxon>
        <taxon>Methylophilaceae</taxon>
        <taxon>Candidatus Methylopumilus</taxon>
    </lineage>
</organism>
<evidence type="ECO:0000256" key="7">
    <source>
        <dbReference type="ARBA" id="ARBA00022975"/>
    </source>
</evidence>
<evidence type="ECO:0000256" key="8">
    <source>
        <dbReference type="ARBA" id="ARBA00023002"/>
    </source>
</evidence>
<feature type="binding site" evidence="11">
    <location>
        <position position="177"/>
    </location>
    <ligand>
        <name>substrate</name>
    </ligand>
</feature>
<evidence type="ECO:0000256" key="4">
    <source>
        <dbReference type="ARBA" id="ARBA00005359"/>
    </source>
</evidence>
<evidence type="ECO:0000256" key="3">
    <source>
        <dbReference type="ARBA" id="ARBA00005161"/>
    </source>
</evidence>
<feature type="active site" description="Nucleophile" evidence="11">
    <location>
        <position position="175"/>
    </location>
</feature>
<name>A0A0D6EXN5_9PROT</name>
<reference evidence="14" key="1">
    <citation type="submission" date="2014-12" db="EMBL/GenBank/DDBJ databases">
        <authorList>
            <person name="Salcher M.M."/>
        </authorList>
    </citation>
    <scope>NUCLEOTIDE SEQUENCE [LARGE SCALE GENOMIC DNA]</scope>
    <source>
        <strain evidence="14">MMS-10A-171</strain>
    </source>
</reference>
<dbReference type="Proteomes" id="UP000064007">
    <property type="component" value="Chromosome 1"/>
</dbReference>
<evidence type="ECO:0000256" key="10">
    <source>
        <dbReference type="ARBA" id="ARBA00048639"/>
    </source>
</evidence>
<dbReference type="EMBL" id="LN827929">
    <property type="protein sequence ID" value="CEZ20018.1"/>
    <property type="molecule type" value="Genomic_DNA"/>
</dbReference>
<proteinExistence type="inferred from homology"/>
<feature type="binding site" evidence="11">
    <location>
        <position position="66"/>
    </location>
    <ligand>
        <name>substrate</name>
    </ligand>
</feature>
<accession>A0A0D6EXN5</accession>
<feature type="binding site" evidence="11">
    <location>
        <position position="86"/>
    </location>
    <ligand>
        <name>FMN</name>
        <dbReference type="ChEBI" id="CHEBI:58210"/>
    </ligand>
</feature>
<dbReference type="RefSeq" id="WP_046488706.1">
    <property type="nucleotide sequence ID" value="NZ_LN827929.1"/>
</dbReference>
<evidence type="ECO:0000256" key="9">
    <source>
        <dbReference type="ARBA" id="ARBA00023136"/>
    </source>
</evidence>
<dbReference type="GO" id="GO:0005886">
    <property type="term" value="C:plasma membrane"/>
    <property type="evidence" value="ECO:0007669"/>
    <property type="project" value="UniProtKB-SubCell"/>
</dbReference>
<dbReference type="CDD" id="cd04738">
    <property type="entry name" value="DHOD_2_like"/>
    <property type="match status" value="1"/>
</dbReference>
<dbReference type="Pfam" id="PF01180">
    <property type="entry name" value="DHO_dh"/>
    <property type="match status" value="1"/>
</dbReference>
<dbReference type="InterPro" id="IPR013785">
    <property type="entry name" value="Aldolase_TIM"/>
</dbReference>
<feature type="domain" description="Dihydroorotate dehydrogenase catalytic" evidence="12">
    <location>
        <begin position="48"/>
        <end position="330"/>
    </location>
</feature>
<keyword evidence="11" id="KW-1003">Cell membrane</keyword>
<feature type="binding site" evidence="11">
    <location>
        <position position="217"/>
    </location>
    <ligand>
        <name>FMN</name>
        <dbReference type="ChEBI" id="CHEBI:58210"/>
    </ligand>
</feature>
<comment type="pathway">
    <text evidence="3 11">Pyrimidine metabolism; UMP biosynthesis via de novo pathway; orotate from (S)-dihydroorotate (quinone route): step 1/1.</text>
</comment>
<keyword evidence="5 11" id="KW-0285">Flavoprotein</keyword>
<comment type="similarity">
    <text evidence="4 11">Belongs to the dihydroorotate dehydrogenase family. Type 2 subfamily.</text>
</comment>
<comment type="catalytic activity">
    <reaction evidence="10 11">
        <text>(S)-dihydroorotate + a quinone = orotate + a quinol</text>
        <dbReference type="Rhea" id="RHEA:30187"/>
        <dbReference type="ChEBI" id="CHEBI:24646"/>
        <dbReference type="ChEBI" id="CHEBI:30839"/>
        <dbReference type="ChEBI" id="CHEBI:30864"/>
        <dbReference type="ChEBI" id="CHEBI:132124"/>
        <dbReference type="EC" id="1.3.5.2"/>
    </reaction>
</comment>
<evidence type="ECO:0000256" key="6">
    <source>
        <dbReference type="ARBA" id="ARBA00022643"/>
    </source>
</evidence>
<keyword evidence="7 11" id="KW-0665">Pyrimidine biosynthesis</keyword>
<comment type="function">
    <text evidence="1 11">Catalyzes the conversion of dihydroorotate to orotate with quinone as electron acceptor.</text>
</comment>
<dbReference type="InterPro" id="IPR005719">
    <property type="entry name" value="Dihydroorotate_DH_2"/>
</dbReference>
<dbReference type="InterPro" id="IPR001295">
    <property type="entry name" value="Dihydroorotate_DH_CS"/>
</dbReference>
<dbReference type="NCBIfam" id="NF003652">
    <property type="entry name" value="PRK05286.2-5"/>
    <property type="match status" value="1"/>
</dbReference>
<dbReference type="AlphaFoldDB" id="A0A0D6EXN5"/>
<evidence type="ECO:0000256" key="2">
    <source>
        <dbReference type="ARBA" id="ARBA00004370"/>
    </source>
</evidence>
<keyword evidence="6 11" id="KW-0288">FMN</keyword>
<feature type="binding site" evidence="11">
    <location>
        <position position="297"/>
    </location>
    <ligand>
        <name>FMN</name>
        <dbReference type="ChEBI" id="CHEBI:58210"/>
    </ligand>
</feature>
<dbReference type="PROSITE" id="PS00912">
    <property type="entry name" value="DHODEHASE_2"/>
    <property type="match status" value="1"/>
</dbReference>
<feature type="binding site" evidence="11">
    <location>
        <position position="268"/>
    </location>
    <ligand>
        <name>FMN</name>
        <dbReference type="ChEBI" id="CHEBI:58210"/>
    </ligand>
</feature>
<dbReference type="InterPro" id="IPR005720">
    <property type="entry name" value="Dihydroorotate_DH_cat"/>
</dbReference>
<dbReference type="Gene3D" id="3.20.20.70">
    <property type="entry name" value="Aldolase class I"/>
    <property type="match status" value="1"/>
</dbReference>
<keyword evidence="14" id="KW-1185">Reference proteome</keyword>
<evidence type="ECO:0000256" key="11">
    <source>
        <dbReference type="HAMAP-Rule" id="MF_00225"/>
    </source>
</evidence>
<comment type="cofactor">
    <cofactor evidence="11">
        <name>FMN</name>
        <dbReference type="ChEBI" id="CHEBI:58210"/>
    </cofactor>
    <text evidence="11">Binds 1 FMN per subunit.</text>
</comment>
<feature type="binding site" evidence="11">
    <location>
        <begin position="62"/>
        <end position="66"/>
    </location>
    <ligand>
        <name>FMN</name>
        <dbReference type="ChEBI" id="CHEBI:58210"/>
    </ligand>
</feature>